<dbReference type="Gene3D" id="3.30.460.10">
    <property type="entry name" value="Beta Polymerase, domain 2"/>
    <property type="match status" value="1"/>
</dbReference>
<evidence type="ECO:0000259" key="1">
    <source>
        <dbReference type="Pfam" id="PF18765"/>
    </source>
</evidence>
<feature type="domain" description="Polymerase beta nucleotidyltransferase" evidence="1">
    <location>
        <begin position="16"/>
        <end position="85"/>
    </location>
</feature>
<dbReference type="EMBL" id="AP014924">
    <property type="protein sequence ID" value="BAS26405.1"/>
    <property type="molecule type" value="Genomic_DNA"/>
</dbReference>
<reference evidence="3" key="2">
    <citation type="journal article" date="2016" name="Int. J. Syst. Evol. Microbiol.">
        <title>Complete genome sequence and cell structure of Limnochorda pilosa, a Gram-negative spore-former within the phylum Firmicutes.</title>
        <authorList>
            <person name="Watanabe M."/>
            <person name="Kojima H."/>
            <person name="Fukui M."/>
        </authorList>
    </citation>
    <scope>NUCLEOTIDE SEQUENCE [LARGE SCALE GENOMIC DNA]</scope>
    <source>
        <strain evidence="3">HC45</strain>
    </source>
</reference>
<dbReference type="Pfam" id="PF18765">
    <property type="entry name" value="Polbeta"/>
    <property type="match status" value="1"/>
</dbReference>
<dbReference type="InterPro" id="IPR024700">
    <property type="entry name" value="UCP020217"/>
</dbReference>
<dbReference type="SUPFAM" id="SSF81301">
    <property type="entry name" value="Nucleotidyltransferase"/>
    <property type="match status" value="1"/>
</dbReference>
<dbReference type="AlphaFoldDB" id="A0A0K2SH40"/>
<evidence type="ECO:0000313" key="3">
    <source>
        <dbReference type="Proteomes" id="UP000065807"/>
    </source>
</evidence>
<evidence type="ECO:0000313" key="2">
    <source>
        <dbReference type="EMBL" id="BAS26405.1"/>
    </source>
</evidence>
<gene>
    <name evidence="2" type="ORF">LIP_0548</name>
</gene>
<dbReference type="KEGG" id="lpil:LIP_0548"/>
<protein>
    <recommendedName>
        <fullName evidence="1">Polymerase beta nucleotidyltransferase domain-containing protein</fullName>
    </recommendedName>
</protein>
<dbReference type="InterPro" id="IPR043519">
    <property type="entry name" value="NT_sf"/>
</dbReference>
<dbReference type="CDD" id="cd05403">
    <property type="entry name" value="NT_KNTase_like"/>
    <property type="match status" value="1"/>
</dbReference>
<name>A0A0K2SH40_LIMPI</name>
<reference evidence="3" key="1">
    <citation type="submission" date="2015-07" db="EMBL/GenBank/DDBJ databases">
        <title>Complete genome sequence and phylogenetic analysis of Limnochorda pilosa.</title>
        <authorList>
            <person name="Watanabe M."/>
            <person name="Kojima H."/>
            <person name="Fukui M."/>
        </authorList>
    </citation>
    <scope>NUCLEOTIDE SEQUENCE [LARGE SCALE GENOMIC DNA]</scope>
    <source>
        <strain evidence="3">HC45</strain>
    </source>
</reference>
<keyword evidence="3" id="KW-1185">Reference proteome</keyword>
<dbReference type="PIRSF" id="PIRSF020217">
    <property type="entry name" value="UCP020217"/>
    <property type="match status" value="1"/>
</dbReference>
<accession>A0A0K2SH40</accession>
<dbReference type="InterPro" id="IPR041633">
    <property type="entry name" value="Polbeta"/>
</dbReference>
<sequence length="85" mass="9481">MASRVADHLYAHYGARRVLLFGSVASGHLHEHSDIDLFVEGLLGDYWRAVAEAQRLAAPFPVNLVCAEDAVPSLRDRVRREGRLL</sequence>
<dbReference type="Proteomes" id="UP000065807">
    <property type="component" value="Chromosome"/>
</dbReference>
<organism evidence="2 3">
    <name type="scientific">Limnochorda pilosa</name>
    <dbReference type="NCBI Taxonomy" id="1555112"/>
    <lineage>
        <taxon>Bacteria</taxon>
        <taxon>Bacillati</taxon>
        <taxon>Bacillota</taxon>
        <taxon>Limnochordia</taxon>
        <taxon>Limnochordales</taxon>
        <taxon>Limnochordaceae</taxon>
        <taxon>Limnochorda</taxon>
    </lineage>
</organism>
<dbReference type="STRING" id="1555112.LIP_0548"/>
<proteinExistence type="predicted"/>